<dbReference type="InterPro" id="IPR012724">
    <property type="entry name" value="DnaJ"/>
</dbReference>
<dbReference type="HAMAP" id="MF_01152">
    <property type="entry name" value="DnaJ"/>
    <property type="match status" value="1"/>
</dbReference>
<keyword evidence="1 5" id="KW-0479">Metal-binding</keyword>
<protein>
    <recommendedName>
        <fullName evidence="11">J domain-containing protein</fullName>
    </recommendedName>
</protein>
<dbReference type="CDD" id="cd10747">
    <property type="entry name" value="DnaJ_C"/>
    <property type="match status" value="1"/>
</dbReference>
<dbReference type="InterPro" id="IPR036869">
    <property type="entry name" value="J_dom_sf"/>
</dbReference>
<accession>A0A0C3C6Z2</accession>
<dbReference type="PROSITE" id="PS51188">
    <property type="entry name" value="ZF_CR"/>
    <property type="match status" value="1"/>
</dbReference>
<dbReference type="SMART" id="SM00271">
    <property type="entry name" value="DnaJ"/>
    <property type="match status" value="1"/>
</dbReference>
<reference evidence="10" key="2">
    <citation type="submission" date="2015-01" db="EMBL/GenBank/DDBJ databases">
        <title>Evolutionary Origins and Diversification of the Mycorrhizal Mutualists.</title>
        <authorList>
            <consortium name="DOE Joint Genome Institute"/>
            <consortium name="Mycorrhizal Genomics Consortium"/>
            <person name="Kohler A."/>
            <person name="Kuo A."/>
            <person name="Nagy L.G."/>
            <person name="Floudas D."/>
            <person name="Copeland A."/>
            <person name="Barry K.W."/>
            <person name="Cichocki N."/>
            <person name="Veneault-Fourrey C."/>
            <person name="LaButti K."/>
            <person name="Lindquist E.A."/>
            <person name="Lipzen A."/>
            <person name="Lundell T."/>
            <person name="Morin E."/>
            <person name="Murat C."/>
            <person name="Riley R."/>
            <person name="Ohm R."/>
            <person name="Sun H."/>
            <person name="Tunlid A."/>
            <person name="Henrissat B."/>
            <person name="Grigoriev I.V."/>
            <person name="Hibbett D.S."/>
            <person name="Martin F."/>
        </authorList>
    </citation>
    <scope>NUCLEOTIDE SEQUENCE [LARGE SCALE GENOMIC DNA]</scope>
    <source>
        <strain evidence="10">h7</strain>
    </source>
</reference>
<dbReference type="Pfam" id="PF00226">
    <property type="entry name" value="DnaJ"/>
    <property type="match status" value="1"/>
</dbReference>
<dbReference type="CDD" id="cd06257">
    <property type="entry name" value="DnaJ"/>
    <property type="match status" value="1"/>
</dbReference>
<feature type="domain" description="J" evidence="7">
    <location>
        <begin position="6"/>
        <end position="71"/>
    </location>
</feature>
<dbReference type="PROSITE" id="PS00636">
    <property type="entry name" value="DNAJ_1"/>
    <property type="match status" value="1"/>
</dbReference>
<dbReference type="EMBL" id="KN831784">
    <property type="protein sequence ID" value="KIM39984.1"/>
    <property type="molecule type" value="Genomic_DNA"/>
</dbReference>
<dbReference type="Gene3D" id="2.60.260.20">
    <property type="entry name" value="Urease metallochaperone UreE, N-terminal domain"/>
    <property type="match status" value="2"/>
</dbReference>
<evidence type="ECO:0000256" key="3">
    <source>
        <dbReference type="ARBA" id="ARBA00022771"/>
    </source>
</evidence>
<dbReference type="CDD" id="cd10719">
    <property type="entry name" value="DnaJ_zf"/>
    <property type="match status" value="1"/>
</dbReference>
<proteinExistence type="inferred from homology"/>
<evidence type="ECO:0000259" key="8">
    <source>
        <dbReference type="PROSITE" id="PS51188"/>
    </source>
</evidence>
<dbReference type="Pfam" id="PF00684">
    <property type="entry name" value="DnaJ_CXXCXGXG"/>
    <property type="match status" value="1"/>
</dbReference>
<dbReference type="HOGENOM" id="CLU_017633_10_0_1"/>
<dbReference type="SUPFAM" id="SSF57938">
    <property type="entry name" value="DnaJ/Hsp40 cysteine-rich domain"/>
    <property type="match status" value="1"/>
</dbReference>
<dbReference type="STRING" id="686832.A0A0C3C6Z2"/>
<evidence type="ECO:0000259" key="7">
    <source>
        <dbReference type="PROSITE" id="PS50076"/>
    </source>
</evidence>
<dbReference type="GO" id="GO:0008270">
    <property type="term" value="F:zinc ion binding"/>
    <property type="evidence" value="ECO:0007669"/>
    <property type="project" value="UniProtKB-KW"/>
</dbReference>
<keyword evidence="4 5" id="KW-0862">Zinc</keyword>
<dbReference type="SUPFAM" id="SSF49493">
    <property type="entry name" value="HSP40/DnaJ peptide-binding domain"/>
    <property type="match status" value="2"/>
</dbReference>
<dbReference type="FunFam" id="2.60.260.20:FF:000003">
    <property type="entry name" value="DnaJ subfamily A member 2"/>
    <property type="match status" value="1"/>
</dbReference>
<evidence type="ECO:0000313" key="10">
    <source>
        <dbReference type="Proteomes" id="UP000053424"/>
    </source>
</evidence>
<dbReference type="Proteomes" id="UP000053424">
    <property type="component" value="Unassembled WGS sequence"/>
</dbReference>
<dbReference type="InterPro" id="IPR036410">
    <property type="entry name" value="HSP_DnaJ_Cys-rich_dom_sf"/>
</dbReference>
<dbReference type="PROSITE" id="PS50076">
    <property type="entry name" value="DNAJ_2"/>
    <property type="match status" value="1"/>
</dbReference>
<dbReference type="Gene3D" id="1.10.287.110">
    <property type="entry name" value="DnaJ domain"/>
    <property type="match status" value="1"/>
</dbReference>
<dbReference type="GO" id="GO:0005524">
    <property type="term" value="F:ATP binding"/>
    <property type="evidence" value="ECO:0007669"/>
    <property type="project" value="InterPro"/>
</dbReference>
<dbReference type="FunFam" id="2.10.230.10:FF:000001">
    <property type="entry name" value="DnaJ subfamily A member 2"/>
    <property type="match status" value="1"/>
</dbReference>
<keyword evidence="2" id="KW-0677">Repeat</keyword>
<dbReference type="Gene3D" id="2.10.230.10">
    <property type="entry name" value="Heat shock protein DnaJ, cysteine-rich domain"/>
    <property type="match status" value="1"/>
</dbReference>
<evidence type="ECO:0008006" key="11">
    <source>
        <dbReference type="Google" id="ProtNLM"/>
    </source>
</evidence>
<keyword evidence="3 5" id="KW-0863">Zinc-finger</keyword>
<feature type="zinc finger region" description="CR-type" evidence="5">
    <location>
        <begin position="136"/>
        <end position="221"/>
    </location>
</feature>
<gene>
    <name evidence="9" type="ORF">M413DRAFT_446884</name>
</gene>
<dbReference type="Pfam" id="PF01556">
    <property type="entry name" value="DnaJ_C"/>
    <property type="match status" value="1"/>
</dbReference>
<dbReference type="InterPro" id="IPR044713">
    <property type="entry name" value="DNJA1/2-like"/>
</dbReference>
<organism evidence="9 10">
    <name type="scientific">Hebeloma cylindrosporum</name>
    <dbReference type="NCBI Taxonomy" id="76867"/>
    <lineage>
        <taxon>Eukaryota</taxon>
        <taxon>Fungi</taxon>
        <taxon>Dikarya</taxon>
        <taxon>Basidiomycota</taxon>
        <taxon>Agaricomycotina</taxon>
        <taxon>Agaricomycetes</taxon>
        <taxon>Agaricomycetidae</taxon>
        <taxon>Agaricales</taxon>
        <taxon>Agaricineae</taxon>
        <taxon>Hymenogastraceae</taxon>
        <taxon>Hebeloma</taxon>
    </lineage>
</organism>
<dbReference type="OrthoDB" id="550424at2759"/>
<dbReference type="GO" id="GO:0009408">
    <property type="term" value="P:response to heat"/>
    <property type="evidence" value="ECO:0007669"/>
    <property type="project" value="InterPro"/>
</dbReference>
<evidence type="ECO:0000256" key="2">
    <source>
        <dbReference type="ARBA" id="ARBA00022737"/>
    </source>
</evidence>
<evidence type="ECO:0000256" key="5">
    <source>
        <dbReference type="PROSITE-ProRule" id="PRU00546"/>
    </source>
</evidence>
<dbReference type="GO" id="GO:0051082">
    <property type="term" value="F:unfolded protein binding"/>
    <property type="evidence" value="ECO:0007669"/>
    <property type="project" value="InterPro"/>
</dbReference>
<dbReference type="InterPro" id="IPR001305">
    <property type="entry name" value="HSP_DnaJ_Cys-rich_dom"/>
</dbReference>
<feature type="region of interest" description="Disordered" evidence="6">
    <location>
        <begin position="371"/>
        <end position="415"/>
    </location>
</feature>
<sequence>MPVETELYELLGVSIDASEDDIKKAYGRKAKEHHPDKNINDPEASQKFQEMAAAYEILSDSQTRHIYNTHGMEGLSGPSGPGGMDAADLFSQFFAAGNPMFGFDFGPDGGGGGRRKGKGEDSVIPYEVTLEDLYNGKSVKMNMEKEIVCGQCKGSGARGHAKPKACATCDGQGWTNTKTRLSSGRYGMSQARCTECKGVGEKLKEKDRCKKCKGEKTVKEKTRQEIFVDKGMSDRQRIILAGAGDQQPGIPAGDVIFVLKATPHESFERSGNDLLTNITITLSEALLGFSRIILTHLDGRGVKMTSPPGKIIKPSDSIVLRGEGMPVYRRPDERGDLYVIFNVEMPDESWLKSVDVKAVEAVLPPKRVDVDPQPEIVDEADFEESDIVDFGEGYDDDWEDDDEDDEDGEPDCRPQ</sequence>
<dbReference type="GO" id="GO:0030544">
    <property type="term" value="F:Hsp70 protein binding"/>
    <property type="evidence" value="ECO:0007669"/>
    <property type="project" value="InterPro"/>
</dbReference>
<evidence type="ECO:0000256" key="6">
    <source>
        <dbReference type="SAM" id="MobiDB-lite"/>
    </source>
</evidence>
<dbReference type="PRINTS" id="PR00625">
    <property type="entry name" value="JDOMAIN"/>
</dbReference>
<evidence type="ECO:0000256" key="4">
    <source>
        <dbReference type="ARBA" id="ARBA00022833"/>
    </source>
</evidence>
<dbReference type="InterPro" id="IPR002939">
    <property type="entry name" value="DnaJ_C"/>
</dbReference>
<dbReference type="InterPro" id="IPR008971">
    <property type="entry name" value="HSP40/DnaJ_pept-bd"/>
</dbReference>
<keyword evidence="10" id="KW-1185">Reference proteome</keyword>
<name>A0A0C3C6Z2_HEBCY</name>
<feature type="domain" description="CR-type" evidence="8">
    <location>
        <begin position="136"/>
        <end position="221"/>
    </location>
</feature>
<dbReference type="GO" id="GO:0006457">
    <property type="term" value="P:protein folding"/>
    <property type="evidence" value="ECO:0007669"/>
    <property type="project" value="InterPro"/>
</dbReference>
<dbReference type="SUPFAM" id="SSF46565">
    <property type="entry name" value="Chaperone J-domain"/>
    <property type="match status" value="1"/>
</dbReference>
<dbReference type="InterPro" id="IPR001623">
    <property type="entry name" value="DnaJ_domain"/>
</dbReference>
<dbReference type="PANTHER" id="PTHR43888">
    <property type="entry name" value="DNAJ-LIKE-2, ISOFORM A-RELATED"/>
    <property type="match status" value="1"/>
</dbReference>
<feature type="compositionally biased region" description="Acidic residues" evidence="6">
    <location>
        <begin position="376"/>
        <end position="409"/>
    </location>
</feature>
<dbReference type="InterPro" id="IPR018253">
    <property type="entry name" value="DnaJ_domain_CS"/>
</dbReference>
<evidence type="ECO:0000256" key="1">
    <source>
        <dbReference type="ARBA" id="ARBA00022723"/>
    </source>
</evidence>
<reference evidence="9 10" key="1">
    <citation type="submission" date="2014-04" db="EMBL/GenBank/DDBJ databases">
        <authorList>
            <consortium name="DOE Joint Genome Institute"/>
            <person name="Kuo A."/>
            <person name="Gay G."/>
            <person name="Dore J."/>
            <person name="Kohler A."/>
            <person name="Nagy L.G."/>
            <person name="Floudas D."/>
            <person name="Copeland A."/>
            <person name="Barry K.W."/>
            <person name="Cichocki N."/>
            <person name="Veneault-Fourrey C."/>
            <person name="LaButti K."/>
            <person name="Lindquist E.A."/>
            <person name="Lipzen A."/>
            <person name="Lundell T."/>
            <person name="Morin E."/>
            <person name="Murat C."/>
            <person name="Sun H."/>
            <person name="Tunlid A."/>
            <person name="Henrissat B."/>
            <person name="Grigoriev I.V."/>
            <person name="Hibbett D.S."/>
            <person name="Martin F."/>
            <person name="Nordberg H.P."/>
            <person name="Cantor M.N."/>
            <person name="Hua S.X."/>
        </authorList>
    </citation>
    <scope>NUCLEOTIDE SEQUENCE [LARGE SCALE GENOMIC DNA]</scope>
    <source>
        <strain evidence="10">h7</strain>
    </source>
</reference>
<dbReference type="AlphaFoldDB" id="A0A0C3C6Z2"/>
<evidence type="ECO:0000313" key="9">
    <source>
        <dbReference type="EMBL" id="KIM39984.1"/>
    </source>
</evidence>